<keyword evidence="1" id="KW-0436">Ligase</keyword>
<reference evidence="6" key="1">
    <citation type="submission" date="2023-02" db="EMBL/GenBank/DDBJ databases">
        <title>Kitasatospora phosalacinea NBRC 14627.</title>
        <authorList>
            <person name="Ichikawa N."/>
            <person name="Sato H."/>
            <person name="Tonouchi N."/>
        </authorList>
    </citation>
    <scope>NUCLEOTIDE SEQUENCE</scope>
    <source>
        <strain evidence="6">NBRC 14627</strain>
    </source>
</reference>
<dbReference type="Proteomes" id="UP001165041">
    <property type="component" value="Unassembled WGS sequence"/>
</dbReference>
<dbReference type="AlphaFoldDB" id="A0A9W6QA85"/>
<organism evidence="6 7">
    <name type="scientific">Kitasatospora phosalacinea</name>
    <dbReference type="NCBI Taxonomy" id="2065"/>
    <lineage>
        <taxon>Bacteria</taxon>
        <taxon>Bacillati</taxon>
        <taxon>Actinomycetota</taxon>
        <taxon>Actinomycetes</taxon>
        <taxon>Kitasatosporales</taxon>
        <taxon>Streptomycetaceae</taxon>
        <taxon>Kitasatospora</taxon>
    </lineage>
</organism>
<dbReference type="Pfam" id="PF13535">
    <property type="entry name" value="ATP-grasp_4"/>
    <property type="match status" value="1"/>
</dbReference>
<dbReference type="GO" id="GO:0016874">
    <property type="term" value="F:ligase activity"/>
    <property type="evidence" value="ECO:0007669"/>
    <property type="project" value="UniProtKB-KW"/>
</dbReference>
<keyword evidence="3 4" id="KW-0067">ATP-binding</keyword>
<evidence type="ECO:0000313" key="6">
    <source>
        <dbReference type="EMBL" id="GLW73275.1"/>
    </source>
</evidence>
<dbReference type="PANTHER" id="PTHR43585:SF2">
    <property type="entry name" value="ATP-GRASP ENZYME FSQD"/>
    <property type="match status" value="1"/>
</dbReference>
<proteinExistence type="predicted"/>
<evidence type="ECO:0000256" key="2">
    <source>
        <dbReference type="ARBA" id="ARBA00022741"/>
    </source>
</evidence>
<feature type="domain" description="ATP-grasp" evidence="5">
    <location>
        <begin position="113"/>
        <end position="315"/>
    </location>
</feature>
<dbReference type="Gene3D" id="3.30.470.20">
    <property type="entry name" value="ATP-grasp fold, B domain"/>
    <property type="match status" value="1"/>
</dbReference>
<dbReference type="SUPFAM" id="SSF56059">
    <property type="entry name" value="Glutathione synthetase ATP-binding domain-like"/>
    <property type="match status" value="1"/>
</dbReference>
<dbReference type="GO" id="GO:0046872">
    <property type="term" value="F:metal ion binding"/>
    <property type="evidence" value="ECO:0007669"/>
    <property type="project" value="InterPro"/>
</dbReference>
<keyword evidence="6" id="KW-0456">Lyase</keyword>
<dbReference type="PROSITE" id="PS50975">
    <property type="entry name" value="ATP_GRASP"/>
    <property type="match status" value="1"/>
</dbReference>
<dbReference type="Gene3D" id="3.40.50.20">
    <property type="match status" value="1"/>
</dbReference>
<dbReference type="InterPro" id="IPR040570">
    <property type="entry name" value="LAL_C2"/>
</dbReference>
<protein>
    <submittedName>
        <fullName evidence="6">Argininosuccinate lyase</fullName>
    </submittedName>
</protein>
<evidence type="ECO:0000256" key="4">
    <source>
        <dbReference type="PROSITE-ProRule" id="PRU00409"/>
    </source>
</evidence>
<dbReference type="GO" id="GO:0005524">
    <property type="term" value="F:ATP binding"/>
    <property type="evidence" value="ECO:0007669"/>
    <property type="project" value="UniProtKB-UniRule"/>
</dbReference>
<evidence type="ECO:0000256" key="3">
    <source>
        <dbReference type="ARBA" id="ARBA00022840"/>
    </source>
</evidence>
<dbReference type="InterPro" id="IPR011761">
    <property type="entry name" value="ATP-grasp"/>
</dbReference>
<accession>A0A9W6QA85</accession>
<dbReference type="InterPro" id="IPR041472">
    <property type="entry name" value="BL00235/CARNS1_N"/>
</dbReference>
<dbReference type="InterPro" id="IPR052032">
    <property type="entry name" value="ATP-dep_AA_Ligase"/>
</dbReference>
<evidence type="ECO:0000256" key="1">
    <source>
        <dbReference type="ARBA" id="ARBA00022598"/>
    </source>
</evidence>
<dbReference type="GO" id="GO:0016829">
    <property type="term" value="F:lyase activity"/>
    <property type="evidence" value="ECO:0007669"/>
    <property type="project" value="UniProtKB-KW"/>
</dbReference>
<comment type="caution">
    <text evidence="6">The sequence shown here is derived from an EMBL/GenBank/DDBJ whole genome shotgun (WGS) entry which is preliminary data.</text>
</comment>
<dbReference type="RefSeq" id="WP_285738920.1">
    <property type="nucleotide sequence ID" value="NZ_BSSA01000023.1"/>
</dbReference>
<sequence>MATDRAMLLVGGTDTHVDRAKSLGLRIVLIQHPEKINSFQTSRADAVLMVDYTDWDTVRPLAEAARRVWDFDTVVSLTEGGLETAARLNDLFGFGGTPHHVVRRMRDKGEMRRHLAAAGSRLTVPSEPVDGPESLAAFGTRAGYPFIVKPTDTTASFGLQRVDGPEDLPALWERLEHLLGRRTDRGTSLFKVSGFLMEAYVDGPEFSVETFSFAGRHVVVAVTEKLVDEAHFAELGHAVPARLSPDDRAAVTDAVREFLTTVGLTDGPGHTELRLSAKGPVVIESHNRIGGGTIGDLVRTAYGIDLAALGVAWPARLVDELPDDPQPLAAACTRFVLRSPGTVTAVAGLDEVAARPDVLSAHLSVRPGDTVRPVRDNWDRLGFVAVRADSTDAAVELCERLVDREIRIDVAAEAPAPEPVR</sequence>
<dbReference type="Pfam" id="PF18130">
    <property type="entry name" value="ATPgrasp_N"/>
    <property type="match status" value="1"/>
</dbReference>
<evidence type="ECO:0000313" key="7">
    <source>
        <dbReference type="Proteomes" id="UP001165041"/>
    </source>
</evidence>
<dbReference type="EMBL" id="BSSA01000023">
    <property type="protein sequence ID" value="GLW73275.1"/>
    <property type="molecule type" value="Genomic_DNA"/>
</dbReference>
<gene>
    <name evidence="6" type="ORF">Kpho02_55740</name>
</gene>
<dbReference type="PANTHER" id="PTHR43585">
    <property type="entry name" value="FUMIPYRROLE BIOSYNTHESIS PROTEIN C"/>
    <property type="match status" value="1"/>
</dbReference>
<dbReference type="Pfam" id="PF18603">
    <property type="entry name" value="LAL_C2"/>
    <property type="match status" value="1"/>
</dbReference>
<name>A0A9W6QA85_9ACTN</name>
<evidence type="ECO:0000259" key="5">
    <source>
        <dbReference type="PROSITE" id="PS50975"/>
    </source>
</evidence>
<keyword evidence="2 4" id="KW-0547">Nucleotide-binding</keyword>